<dbReference type="PANTHER" id="PTHR30273:SF2">
    <property type="entry name" value="PROTEIN FECR"/>
    <property type="match status" value="1"/>
</dbReference>
<name>A0A7X1PRQ6_9PSED</name>
<feature type="domain" description="FecR N-terminal" evidence="2">
    <location>
        <begin position="12"/>
        <end position="46"/>
    </location>
</feature>
<dbReference type="PIRSF" id="PIRSF018266">
    <property type="entry name" value="FecR"/>
    <property type="match status" value="1"/>
</dbReference>
<gene>
    <name evidence="3" type="ORF">GDH07_25785</name>
</gene>
<reference evidence="3 4" key="1">
    <citation type="submission" date="2019-10" db="EMBL/GenBank/DDBJ databases">
        <title>Pseudomonas dajingensis sp. nov., isolated from the profound head ulcers of farmed Murray cod (Maccullochella peelii peelii).</title>
        <authorList>
            <person name="Liu Y."/>
        </authorList>
    </citation>
    <scope>NUCLEOTIDE SEQUENCE [LARGE SCALE GENOMIC DNA]</scope>
    <source>
        <strain evidence="3 4">MC042</strain>
    </source>
</reference>
<dbReference type="PANTHER" id="PTHR30273">
    <property type="entry name" value="PERIPLASMIC SIGNAL SENSOR AND SIGMA FACTOR ACTIVATOR FECR-RELATED"/>
    <property type="match status" value="1"/>
</dbReference>
<dbReference type="GO" id="GO:0016989">
    <property type="term" value="F:sigma factor antagonist activity"/>
    <property type="evidence" value="ECO:0007669"/>
    <property type="project" value="TreeGrafter"/>
</dbReference>
<evidence type="ECO:0000259" key="2">
    <source>
        <dbReference type="Pfam" id="PF16220"/>
    </source>
</evidence>
<dbReference type="Pfam" id="PF04773">
    <property type="entry name" value="FecR"/>
    <property type="match status" value="1"/>
</dbReference>
<dbReference type="InterPro" id="IPR012373">
    <property type="entry name" value="Ferrdict_sens_TM"/>
</dbReference>
<organism evidence="3 4">
    <name type="scientific">Pseudomonas piscis</name>
    <dbReference type="NCBI Taxonomy" id="2614538"/>
    <lineage>
        <taxon>Bacteria</taxon>
        <taxon>Pseudomonadati</taxon>
        <taxon>Pseudomonadota</taxon>
        <taxon>Gammaproteobacteria</taxon>
        <taxon>Pseudomonadales</taxon>
        <taxon>Pseudomonadaceae</taxon>
        <taxon>Pseudomonas</taxon>
    </lineage>
</organism>
<evidence type="ECO:0000259" key="1">
    <source>
        <dbReference type="Pfam" id="PF04773"/>
    </source>
</evidence>
<dbReference type="EMBL" id="WHUV01000005">
    <property type="protein sequence ID" value="MQA56737.1"/>
    <property type="molecule type" value="Genomic_DNA"/>
</dbReference>
<evidence type="ECO:0000313" key="4">
    <source>
        <dbReference type="Proteomes" id="UP000486534"/>
    </source>
</evidence>
<protein>
    <submittedName>
        <fullName evidence="3">DUF4880 domain-containing protein</fullName>
    </submittedName>
</protein>
<evidence type="ECO:0000313" key="3">
    <source>
        <dbReference type="EMBL" id="MQA56737.1"/>
    </source>
</evidence>
<comment type="caution">
    <text evidence="3">The sequence shown here is derived from an EMBL/GenBank/DDBJ whole genome shotgun (WGS) entry which is preliminary data.</text>
</comment>
<accession>A0A7X1PRQ6</accession>
<dbReference type="Pfam" id="PF16220">
    <property type="entry name" value="DUF4880"/>
    <property type="match status" value="1"/>
</dbReference>
<dbReference type="Proteomes" id="UP000486534">
    <property type="component" value="Unassembled WGS sequence"/>
</dbReference>
<proteinExistence type="predicted"/>
<dbReference type="Gene3D" id="2.60.120.1440">
    <property type="match status" value="1"/>
</dbReference>
<dbReference type="AlphaFoldDB" id="A0A7X1PRQ6"/>
<sequence length="321" mass="35440">MSRSRIDPAVVDEAAQWMALLQSGQMSAVQAEAFAAWRSADPEHEQVIGLMGGGFAALQHNALRQLSRDSLLHSLNAPSSRRRFLGSSLGLLGAALATGLLGRQLDWWPPAGALYTGVGERRSLTLDDGSALLLDAQTRVLAHFDQAQRHLELCSGELQVDVARDPSRPFVVQTEHGRMRALGTRFLVRRDEASTQLVMLHSQVEVLTANGTRQVATAGQSLRFDGQGLLALEAAKGYESAWTRGLLEARDRPLGEIVEQLRRYRRGILRVDPEVAGLRLSGLYPLDESDRTLQLLERSLPIRVRYHSPYWVSIEPRQGGL</sequence>
<dbReference type="InterPro" id="IPR006860">
    <property type="entry name" value="FecR"/>
</dbReference>
<dbReference type="RefSeq" id="WP_152899321.1">
    <property type="nucleotide sequence ID" value="NZ_CP191492.1"/>
</dbReference>
<dbReference type="InterPro" id="IPR032623">
    <property type="entry name" value="FecR_N"/>
</dbReference>
<feature type="domain" description="FecR protein" evidence="1">
    <location>
        <begin position="115"/>
        <end position="205"/>
    </location>
</feature>